<protein>
    <submittedName>
        <fullName evidence="1">Uncharacterized protein</fullName>
    </submittedName>
</protein>
<dbReference type="EMBL" id="JAIXCQ010000011">
    <property type="protein sequence ID" value="MCA5894620.1"/>
    <property type="molecule type" value="Genomic_DNA"/>
</dbReference>
<organism evidence="1 2">
    <name type="scientific">Isoptericola luteus</name>
    <dbReference type="NCBI Taxonomy" id="2879484"/>
    <lineage>
        <taxon>Bacteria</taxon>
        <taxon>Bacillati</taxon>
        <taxon>Actinomycetota</taxon>
        <taxon>Actinomycetes</taxon>
        <taxon>Micrococcales</taxon>
        <taxon>Promicromonosporaceae</taxon>
        <taxon>Isoptericola</taxon>
    </lineage>
</organism>
<evidence type="ECO:0000313" key="1">
    <source>
        <dbReference type="EMBL" id="MCA5894620.1"/>
    </source>
</evidence>
<reference evidence="1 2" key="1">
    <citation type="submission" date="2021-09" db="EMBL/GenBank/DDBJ databases">
        <title>Isoptericola luteus sp. nov., a novel bacterium isolated from Harbin, the capital city of Heilongjiang province.</title>
        <authorList>
            <person name="Li J."/>
        </authorList>
    </citation>
    <scope>NUCLEOTIDE SEQUENCE [LARGE SCALE GENOMIC DNA]</scope>
    <source>
        <strain evidence="1 2">NEAU-Y5</strain>
    </source>
</reference>
<proteinExistence type="predicted"/>
<gene>
    <name evidence="1" type="ORF">LEP48_14870</name>
</gene>
<keyword evidence="2" id="KW-1185">Reference proteome</keyword>
<evidence type="ECO:0000313" key="2">
    <source>
        <dbReference type="Proteomes" id="UP001319870"/>
    </source>
</evidence>
<dbReference type="Proteomes" id="UP001319870">
    <property type="component" value="Unassembled WGS sequence"/>
</dbReference>
<name>A0ABS7ZLF5_9MICO</name>
<comment type="caution">
    <text evidence="1">The sequence shown here is derived from an EMBL/GenBank/DDBJ whole genome shotgun (WGS) entry which is preliminary data.</text>
</comment>
<accession>A0ABS7ZLF5</accession>
<sequence length="46" mass="5128">MALLILLTLVMTATLIGLARVVRRDGLGARRPPRSHLDWWESTSSP</sequence>
<dbReference type="RefSeq" id="WP_225566352.1">
    <property type="nucleotide sequence ID" value="NZ_JAIXCQ010000011.1"/>
</dbReference>